<dbReference type="AlphaFoldDB" id="A0A1X1RND9"/>
<evidence type="ECO:0000256" key="1">
    <source>
        <dbReference type="ARBA" id="ARBA00004370"/>
    </source>
</evidence>
<name>A0A1X1RND9_MYCFA</name>
<protein>
    <recommendedName>
        <fullName evidence="5">Mammalian cell entry protein</fullName>
    </recommendedName>
</protein>
<evidence type="ECO:0000313" key="4">
    <source>
        <dbReference type="Proteomes" id="UP000193484"/>
    </source>
</evidence>
<accession>A0A1X1RND9</accession>
<proteinExistence type="predicted"/>
<organism evidence="3 4">
    <name type="scientific">Mycolicibacterium fallax</name>
    <name type="common">Mycobacterium fallax</name>
    <dbReference type="NCBI Taxonomy" id="1793"/>
    <lineage>
        <taxon>Bacteria</taxon>
        <taxon>Bacillati</taxon>
        <taxon>Actinomycetota</taxon>
        <taxon>Actinomycetes</taxon>
        <taxon>Mycobacteriales</taxon>
        <taxon>Mycobacteriaceae</taxon>
        <taxon>Mycolicibacterium</taxon>
    </lineage>
</organism>
<dbReference type="EMBL" id="LQOJ01000004">
    <property type="protein sequence ID" value="ORV10179.1"/>
    <property type="molecule type" value="Genomic_DNA"/>
</dbReference>
<sequence length="176" mass="18580">MFSRFGIASAVLAVLAVAAVVCGGLAWSRHSAAEAERSHQSDVLQVAAQWANTLVNMNAENVEASLATLRDGTVGELNTDFEAVLGPFRDVVQKVKAATTGQIDAVAIESVRRDDGPAPEPALPDGLAERTESVIVVANATSQNAAGKPQARSWLLRLEVAEVDGQLLISRLEPLR</sequence>
<evidence type="ECO:0000256" key="2">
    <source>
        <dbReference type="ARBA" id="ARBA00023136"/>
    </source>
</evidence>
<evidence type="ECO:0008006" key="5">
    <source>
        <dbReference type="Google" id="ProtNLM"/>
    </source>
</evidence>
<reference evidence="3 4" key="1">
    <citation type="submission" date="2016-01" db="EMBL/GenBank/DDBJ databases">
        <title>The new phylogeny of the genus Mycobacterium.</title>
        <authorList>
            <person name="Tarcisio F."/>
            <person name="Conor M."/>
            <person name="Antonella G."/>
            <person name="Elisabetta G."/>
            <person name="Giulia F.S."/>
            <person name="Sara T."/>
            <person name="Anna F."/>
            <person name="Clotilde B."/>
            <person name="Roberto B."/>
            <person name="Veronica D.S."/>
            <person name="Fabio R."/>
            <person name="Monica P."/>
            <person name="Olivier J."/>
            <person name="Enrico T."/>
            <person name="Nicola S."/>
        </authorList>
    </citation>
    <scope>NUCLEOTIDE SEQUENCE [LARGE SCALE GENOMIC DNA]</scope>
    <source>
        <strain evidence="3 4">DSM 44179</strain>
    </source>
</reference>
<gene>
    <name evidence="3" type="ORF">AWC04_00930</name>
</gene>
<dbReference type="Proteomes" id="UP000193484">
    <property type="component" value="Unassembled WGS sequence"/>
</dbReference>
<dbReference type="STRING" id="1793.AWC04_00930"/>
<comment type="caution">
    <text evidence="3">The sequence shown here is derived from an EMBL/GenBank/DDBJ whole genome shotgun (WGS) entry which is preliminary data.</text>
</comment>
<dbReference type="GO" id="GO:0016020">
    <property type="term" value="C:membrane"/>
    <property type="evidence" value="ECO:0007669"/>
    <property type="project" value="UniProtKB-SubCell"/>
</dbReference>
<keyword evidence="4" id="KW-1185">Reference proteome</keyword>
<dbReference type="PANTHER" id="PTHR37042:SF4">
    <property type="entry name" value="OUTER MEMBRANE PROTEIN RV1973"/>
    <property type="match status" value="1"/>
</dbReference>
<evidence type="ECO:0000313" key="3">
    <source>
        <dbReference type="EMBL" id="ORV10179.1"/>
    </source>
</evidence>
<comment type="subcellular location">
    <subcellularLocation>
        <location evidence="1">Membrane</location>
    </subcellularLocation>
</comment>
<dbReference type="PANTHER" id="PTHR37042">
    <property type="entry name" value="OUTER MEMBRANE PROTEIN RV1973"/>
    <property type="match status" value="1"/>
</dbReference>
<keyword evidence="2" id="KW-0472">Membrane</keyword>